<dbReference type="FunFam" id="2.20.25.80:FF:000006">
    <property type="entry name" value="WRKY transcription factor"/>
    <property type="match status" value="3"/>
</dbReference>
<feature type="region of interest" description="Disordered" evidence="7">
    <location>
        <begin position="1276"/>
        <end position="1311"/>
    </location>
</feature>
<dbReference type="GO" id="GO:0003700">
    <property type="term" value="F:DNA-binding transcription factor activity"/>
    <property type="evidence" value="ECO:0007669"/>
    <property type="project" value="InterPro"/>
</dbReference>
<feature type="region of interest" description="Disordered" evidence="7">
    <location>
        <begin position="567"/>
        <end position="596"/>
    </location>
</feature>
<dbReference type="InterPro" id="IPR003657">
    <property type="entry name" value="WRKY_dom"/>
</dbReference>
<feature type="region of interest" description="Disordered" evidence="7">
    <location>
        <begin position="422"/>
        <end position="446"/>
    </location>
</feature>
<dbReference type="InterPro" id="IPR036576">
    <property type="entry name" value="WRKY_dom_sf"/>
</dbReference>
<name>A0A4Y7IDJ3_PAPSO</name>
<dbReference type="EMBL" id="CM010715">
    <property type="protein sequence ID" value="RZC46106.1"/>
    <property type="molecule type" value="Genomic_DNA"/>
</dbReference>
<keyword evidence="10" id="KW-1185">Reference proteome</keyword>
<dbReference type="PROSITE" id="PS50811">
    <property type="entry name" value="WRKY"/>
    <property type="match status" value="6"/>
</dbReference>
<evidence type="ECO:0000259" key="8">
    <source>
        <dbReference type="PROSITE" id="PS50811"/>
    </source>
</evidence>
<evidence type="ECO:0000256" key="7">
    <source>
        <dbReference type="SAM" id="MobiDB-lite"/>
    </source>
</evidence>
<feature type="domain" description="WRKY" evidence="8">
    <location>
        <begin position="1166"/>
        <end position="1230"/>
    </location>
</feature>
<dbReference type="Gramene" id="RZC46106">
    <property type="protein sequence ID" value="RZC46106"/>
    <property type="gene ID" value="C5167_039055"/>
</dbReference>
<feature type="domain" description="WRKY" evidence="8">
    <location>
        <begin position="940"/>
        <end position="1004"/>
    </location>
</feature>
<feature type="compositionally biased region" description="Basic and acidic residues" evidence="7">
    <location>
        <begin position="520"/>
        <end position="532"/>
    </location>
</feature>
<feature type="region of interest" description="Disordered" evidence="7">
    <location>
        <begin position="518"/>
        <end position="545"/>
    </location>
</feature>
<evidence type="ECO:0000256" key="3">
    <source>
        <dbReference type="ARBA" id="ARBA00023015"/>
    </source>
</evidence>
<feature type="compositionally biased region" description="Basic and acidic residues" evidence="7">
    <location>
        <begin position="270"/>
        <end position="296"/>
    </location>
</feature>
<evidence type="ECO:0000256" key="2">
    <source>
        <dbReference type="ARBA" id="ARBA00022737"/>
    </source>
</evidence>
<feature type="region of interest" description="Disordered" evidence="7">
    <location>
        <begin position="1133"/>
        <end position="1167"/>
    </location>
</feature>
<keyword evidence="3" id="KW-0805">Transcription regulation</keyword>
<organism evidence="9 10">
    <name type="scientific">Papaver somniferum</name>
    <name type="common">Opium poppy</name>
    <dbReference type="NCBI Taxonomy" id="3469"/>
    <lineage>
        <taxon>Eukaryota</taxon>
        <taxon>Viridiplantae</taxon>
        <taxon>Streptophyta</taxon>
        <taxon>Embryophyta</taxon>
        <taxon>Tracheophyta</taxon>
        <taxon>Spermatophyta</taxon>
        <taxon>Magnoliopsida</taxon>
        <taxon>Ranunculales</taxon>
        <taxon>Papaveraceae</taxon>
        <taxon>Papaveroideae</taxon>
        <taxon>Papaver</taxon>
    </lineage>
</organism>
<dbReference type="SMART" id="SM00774">
    <property type="entry name" value="WRKY"/>
    <property type="match status" value="6"/>
</dbReference>
<keyword evidence="6" id="KW-0539">Nucleus</keyword>
<evidence type="ECO:0000256" key="1">
    <source>
        <dbReference type="ARBA" id="ARBA00004123"/>
    </source>
</evidence>
<feature type="compositionally biased region" description="Basic and acidic residues" evidence="7">
    <location>
        <begin position="682"/>
        <end position="700"/>
    </location>
</feature>
<sequence>MEEGNVQSEVRDSYGRVIEEENRVHEVRFDTSNGGNENDYRSINFSSGSSNNTSAARYKSMSPAMLPISRSPCLTIPPGLTPTSLLDSPVFLSNMKASAGLNQKQSESFMQMQGQCLSPTFASSPKSETREPSSHGLTLSVNAPNVPVETITSKACGPVEVASGESLQIPNSETAIQPMECDDKGASTVVTAERSSEDGYNWRKYGQKHVKGCEFPRSYYKCTHPNCQVKKQLERSHDGQVTEIIYKGKHDHPKPQPSRRMAVGTVISMQEERSDRFSSLTAREDKTHGMPSHHAEPNGIRDVSPVMASDDNVENAQWNRNGDELDDDDDPESKRRKKDLGGVDVTLMGKATREPRVVVQTLSEVDILDDGYRWRKYGQKVVKGNPNPRSYYKCTNAGCPVRKHVERASHDPKAVITTYEGKHNHDVPSARNSTHEPAEPTNYNASSNGMLRVRQEENDSISLDLGVGMTSSPENRLNEKQHQTFHGGPIENRSFMNHPGCSNVMQATQVSAHYGSLIDGTDRYNPSREDQTKSFTFETPPPLNHSTNQYQQSLGRAVLENTKEDECHPIENPEAPPVYDSDEVGSNPTAKRQRTECDAQSFTFSNIEPSQTTGASARSIHQKRDLLMQVQGKTSQSQALLLVSSKTMEDSSPGFQPSATTPDTPGYVVALNPSAPMEIDSNESRKRQSPDDGRSSDDVYSWRKYGEKHVKGNQSTRSYYKCFNPVCEAKKQVIRSYEGQTKEITYKGNHNHLAPQPSNEMAVGTTPFVYNGPAKEITYKAKHDLPAQISSEMAVEKQIHLTEPNGISGFSPITAQSEEISGAAPKLTDDIKVAECDDPESSIKCVGLNAMSISKTPAKLKQKRRKPSVEVPGECQSPAIVSPLAIQAATPSTFSNSPGQMVTSRTIVPVEVDSHELQQRQVLDSIVQAMPSDLKGPLMAAERLSEDGYNWRKYGQKRISGSEFPRSYYRCTHPNCQVKKQLERSHDGKLTEIVYKGTHDHPKPQPSSRMVVGTILSIQEESDRVSLNLKKDNSSNGHDIASCDTNPKSIQPQELAHVATSHIAATDVDVKYQGPKLNEPGKEVNNDRDPVSKASCSESNTETSNALAVAVPTHQQSEPSLQIQVYMVSSRDGLPVDSNEKRETDGPDSGLQAGQSYQKGTSSLIPTERLPDDVYNWRKYGQKHIKGNEFPRSYYRCTYPNCQVKKQLGLSHDGRIIEIIYKGKHDHPKPLPRGAILSVQDERSDGKPSNEEGQSQTSHYIKIIGANEHPVVMASDDDLESPTTQSNRVSDDVEGDDDPQSKRRKKDVDDLDVSAMGRAVREPRYVVEKPSEVDVVDDGYRWHKYGRKMVKGNTNPRSGYCSIPPPLTFYVPQICIFSSKVET</sequence>
<feature type="region of interest" description="Disordered" evidence="7">
    <location>
        <begin position="118"/>
        <end position="137"/>
    </location>
</feature>
<evidence type="ECO:0000313" key="10">
    <source>
        <dbReference type="Proteomes" id="UP000316621"/>
    </source>
</evidence>
<reference evidence="9 10" key="1">
    <citation type="journal article" date="2018" name="Science">
        <title>The opium poppy genome and morphinan production.</title>
        <authorList>
            <person name="Guo L."/>
            <person name="Winzer T."/>
            <person name="Yang X."/>
            <person name="Li Y."/>
            <person name="Ning Z."/>
            <person name="He Z."/>
            <person name="Teodor R."/>
            <person name="Lu Y."/>
            <person name="Bowser T.A."/>
            <person name="Graham I.A."/>
            <person name="Ye K."/>
        </authorList>
    </citation>
    <scope>NUCLEOTIDE SEQUENCE [LARGE SCALE GENOMIC DNA]</scope>
    <source>
        <strain evidence="10">cv. HN1</strain>
        <tissue evidence="9">Leaves</tissue>
    </source>
</reference>
<feature type="domain" description="WRKY" evidence="8">
    <location>
        <begin position="363"/>
        <end position="428"/>
    </location>
</feature>
<feature type="compositionally biased region" description="Basic and acidic residues" evidence="7">
    <location>
        <begin position="422"/>
        <end position="438"/>
    </location>
</feature>
<feature type="domain" description="WRKY" evidence="8">
    <location>
        <begin position="191"/>
        <end position="255"/>
    </location>
</feature>
<gene>
    <name evidence="9" type="ORF">C5167_039055</name>
</gene>
<dbReference type="Proteomes" id="UP000316621">
    <property type="component" value="Chromosome 1"/>
</dbReference>
<feature type="compositionally biased region" description="Polar residues" evidence="7">
    <location>
        <begin position="30"/>
        <end position="55"/>
    </location>
</feature>
<feature type="region of interest" description="Disordered" evidence="7">
    <location>
        <begin position="270"/>
        <end position="341"/>
    </location>
</feature>
<dbReference type="PANTHER" id="PTHR31221:SF193">
    <property type="entry name" value="WRKY TRANSCRIPTION FACTOR PROTEIN 1-RELATED"/>
    <property type="match status" value="1"/>
</dbReference>
<proteinExistence type="predicted"/>
<evidence type="ECO:0000256" key="6">
    <source>
        <dbReference type="ARBA" id="ARBA00023242"/>
    </source>
</evidence>
<feature type="domain" description="WRKY" evidence="8">
    <location>
        <begin position="697"/>
        <end position="755"/>
    </location>
</feature>
<dbReference type="GO" id="GO:0043565">
    <property type="term" value="F:sequence-specific DNA binding"/>
    <property type="evidence" value="ECO:0007669"/>
    <property type="project" value="InterPro"/>
</dbReference>
<dbReference type="GO" id="GO:0005634">
    <property type="term" value="C:nucleus"/>
    <property type="evidence" value="ECO:0007669"/>
    <property type="project" value="UniProtKB-SubCell"/>
</dbReference>
<feature type="compositionally biased region" description="Basic and acidic residues" evidence="7">
    <location>
        <begin position="1079"/>
        <end position="1091"/>
    </location>
</feature>
<feature type="domain" description="WRKY" evidence="8">
    <location>
        <begin position="1331"/>
        <end position="1383"/>
    </location>
</feature>
<evidence type="ECO:0000256" key="5">
    <source>
        <dbReference type="ARBA" id="ARBA00023163"/>
    </source>
</evidence>
<dbReference type="Gene3D" id="2.20.25.80">
    <property type="entry name" value="WRKY domain"/>
    <property type="match status" value="6"/>
</dbReference>
<feature type="compositionally biased region" description="Polar residues" evidence="7">
    <location>
        <begin position="653"/>
        <end position="663"/>
    </location>
</feature>
<evidence type="ECO:0000313" key="9">
    <source>
        <dbReference type="EMBL" id="RZC46106.1"/>
    </source>
</evidence>
<dbReference type="SUPFAM" id="SSF118290">
    <property type="entry name" value="WRKY DNA-binding domain"/>
    <property type="match status" value="6"/>
</dbReference>
<dbReference type="InterPro" id="IPR044810">
    <property type="entry name" value="WRKY_plant"/>
</dbReference>
<dbReference type="PANTHER" id="PTHR31221">
    <property type="entry name" value="WRKY TRANSCRIPTION FACTOR PROTEIN 1-RELATED"/>
    <property type="match status" value="1"/>
</dbReference>
<protein>
    <recommendedName>
        <fullName evidence="8">WRKY domain-containing protein</fullName>
    </recommendedName>
</protein>
<dbReference type="Pfam" id="PF03106">
    <property type="entry name" value="WRKY"/>
    <property type="match status" value="6"/>
</dbReference>
<keyword evidence="4" id="KW-0238">DNA-binding</keyword>
<evidence type="ECO:0000256" key="4">
    <source>
        <dbReference type="ARBA" id="ARBA00023125"/>
    </source>
</evidence>
<feature type="region of interest" description="Disordered" evidence="7">
    <location>
        <begin position="646"/>
        <end position="700"/>
    </location>
</feature>
<dbReference type="FunFam" id="2.20.25.80:FF:000001">
    <property type="entry name" value="WRKY transcription factor 33"/>
    <property type="match status" value="1"/>
</dbReference>
<feature type="region of interest" description="Disordered" evidence="7">
    <location>
        <begin position="27"/>
        <end position="56"/>
    </location>
</feature>
<keyword evidence="2" id="KW-0677">Repeat</keyword>
<keyword evidence="5" id="KW-0804">Transcription</keyword>
<feature type="region of interest" description="Disordered" evidence="7">
    <location>
        <begin position="1073"/>
        <end position="1100"/>
    </location>
</feature>
<accession>A0A4Y7IDJ3</accession>
<comment type="subcellular location">
    <subcellularLocation>
        <location evidence="1">Nucleus</location>
    </subcellularLocation>
</comment>
<feature type="compositionally biased region" description="Polar residues" evidence="7">
    <location>
        <begin position="1152"/>
        <end position="1165"/>
    </location>
</feature>